<dbReference type="Pfam" id="PF22936">
    <property type="entry name" value="Pol_BBD"/>
    <property type="match status" value="1"/>
</dbReference>
<dbReference type="Proteomes" id="UP001054902">
    <property type="component" value="Unassembled WGS sequence"/>
</dbReference>
<organism evidence="5 6">
    <name type="scientific">Chaetoceros tenuissimus</name>
    <dbReference type="NCBI Taxonomy" id="426638"/>
    <lineage>
        <taxon>Eukaryota</taxon>
        <taxon>Sar</taxon>
        <taxon>Stramenopiles</taxon>
        <taxon>Ochrophyta</taxon>
        <taxon>Bacillariophyta</taxon>
        <taxon>Coscinodiscophyceae</taxon>
        <taxon>Chaetocerotophycidae</taxon>
        <taxon>Chaetocerotales</taxon>
        <taxon>Chaetocerotaceae</taxon>
        <taxon>Chaetoceros</taxon>
    </lineage>
</organism>
<feature type="compositionally biased region" description="Acidic residues" evidence="1">
    <location>
        <begin position="753"/>
        <end position="764"/>
    </location>
</feature>
<dbReference type="InterPro" id="IPR013103">
    <property type="entry name" value="RVT_2"/>
</dbReference>
<comment type="caution">
    <text evidence="5">The sequence shown here is derived from an EMBL/GenBank/DDBJ whole genome shotgun (WGS) entry which is preliminary data.</text>
</comment>
<keyword evidence="2" id="KW-0472">Membrane</keyword>
<dbReference type="InterPro" id="IPR054722">
    <property type="entry name" value="PolX-like_BBD"/>
</dbReference>
<dbReference type="GO" id="GO:0003676">
    <property type="term" value="F:nucleic acid binding"/>
    <property type="evidence" value="ECO:0007669"/>
    <property type="project" value="InterPro"/>
</dbReference>
<reference evidence="5 6" key="1">
    <citation type="journal article" date="2021" name="Sci. Rep.">
        <title>The genome of the diatom Chaetoceros tenuissimus carries an ancient integrated fragment of an extant virus.</title>
        <authorList>
            <person name="Hongo Y."/>
            <person name="Kimura K."/>
            <person name="Takaki Y."/>
            <person name="Yoshida Y."/>
            <person name="Baba S."/>
            <person name="Kobayashi G."/>
            <person name="Nagasaki K."/>
            <person name="Hano T."/>
            <person name="Tomaru Y."/>
        </authorList>
    </citation>
    <scope>NUCLEOTIDE SEQUENCE [LARGE SCALE GENOMIC DNA]</scope>
    <source>
        <strain evidence="5 6">NIES-3715</strain>
    </source>
</reference>
<protein>
    <recommendedName>
        <fullName evidence="7">Integrase catalytic domain-containing protein</fullName>
    </recommendedName>
</protein>
<accession>A0AAD3DD82</accession>
<sequence>MNGSRVFYLSSFAYLYWLLLWISFIKGIGLAAAELRNVSNFQRYRSKPKKMKHRKVRRPRLPFFRRSFHCKYVRKKDEEKPADDWESEGTTYFPYWKYLHLSVLPNIWEEMSTNHPELLDFTIGSESSFASKIFGFTASTFYRPMTSFVVPGYIDASSIQQCRSEFRFQSVYQFKISDSGDPILFDSGASVSLSPHKEDFINFTPIQPNKRTISGISTSPEQVLGTGTMKCIVYTDTGYRREILTEALYVPTAQLRILSVCKYQEEHRGEGCSFTLDDDGCRFTLPSSLGGGTITFNYRSTNYIPTTTSYTQQFMKSMDSSSQCVFNVVERNNLNLSAAQKSLLKLHYCLGHFNLAWIQNMIRKDILKVYDADKTALTSKDAICFCQASNLAKATRKNEGVVKQSIRKEKDGALKREILRPGACVSTDQFVSSLPVSLGAAETIRSKHAFERDAIKHGVMIHQYRGDNGVYQSNEFKKDLQTFSQHMDYCGVGAHHQNGVAERGIRTVSEAARAMMIHALIHWPEEVSMDLWPFAIKYAVYLYNKIPRGKSMMSPEELFYDTKSDHSELASAKVFGCPTYVLDPRIQDGKKIPRWNPRSKMGQFLGRSDEHASSIGLIRNLKTGKISTQFHCVYDCFFNTVTSDYNHDDVPVPPAFHDLFKYSRENFYDGDDLKQQRERMLFEIDRRKIGEPKVPSTSVPPTSVPSSATRSRSRRVTFEQNEPVNRPSQPSPSVSSSPQEERAGNNGVGDNNTDSDSDSDDEEAPIPRYSFDAANLPTPGPFVLDVVDMCILQVTFVMKCMDSTDVFLIENDLNVKHNTHTRVFLAHQTLSVLSADPDCLAFPLHPIAFAARANAADTPTYREAMNSEDREQFVEAMKKEMDQLTDMDAFVAVPRQKAIDMGRRIIECTWAFKRKRFPDGSLKKHKARLCVRGDLQTEGVDYFDTYSPVVQWSTIRLLLIMSCILNLETKQVDFTLAFVHAKAEPGSFIEMPKGFELEGYVLELKRNLYGSCDAPLKFYEYLKRGLTQRGVLPSQFDPCLFKSEEVMIIAYVDDCIFFSRKMESIDTLIEDMKQSYRLDDGTFTEKFIIEVEEDYAGFLGIDITRHDDGRIELTQTGLIQRILDALGLDDETVTLRTEPAATKCLGKEENSPPRKEHWSYPSVIGMLLYLSSNSRPDITFAVNQAAPFTNCARLPHEKAVKRIGRYLKVEKADDPISVRSRTGFVVTLAGLPVSWSSKLQTEIATSTMMAEYIALSTGMRELLPLIDTFNDICDSLKIPRSEESRVVRVFEDNEGALKLASKEMPRHTPQSKHFAVKYHWFRSKLKSDDYEIKLLPIDTSLQKSDIMTKGLGRSEFPAKRKLLMGW</sequence>
<gene>
    <name evidence="5" type="ORF">CTEN210_17637</name>
</gene>
<dbReference type="EMBL" id="BLLK01000072">
    <property type="protein sequence ID" value="GFH61161.1"/>
    <property type="molecule type" value="Genomic_DNA"/>
</dbReference>
<evidence type="ECO:0000313" key="6">
    <source>
        <dbReference type="Proteomes" id="UP001054902"/>
    </source>
</evidence>
<dbReference type="InterPro" id="IPR036397">
    <property type="entry name" value="RNaseH_sf"/>
</dbReference>
<feature type="compositionally biased region" description="Low complexity" evidence="1">
    <location>
        <begin position="727"/>
        <end position="752"/>
    </location>
</feature>
<dbReference type="PANTHER" id="PTHR11439:SF440">
    <property type="entry name" value="INTEGRASE CATALYTIC DOMAIN-CONTAINING PROTEIN"/>
    <property type="match status" value="1"/>
</dbReference>
<evidence type="ECO:0000259" key="4">
    <source>
        <dbReference type="Pfam" id="PF22936"/>
    </source>
</evidence>
<feature type="domain" description="Reverse transcriptase Ty1/copia-type" evidence="3">
    <location>
        <begin position="902"/>
        <end position="1131"/>
    </location>
</feature>
<evidence type="ECO:0000256" key="1">
    <source>
        <dbReference type="SAM" id="MobiDB-lite"/>
    </source>
</evidence>
<name>A0AAD3DD82_9STRA</name>
<evidence type="ECO:0000256" key="2">
    <source>
        <dbReference type="SAM" id="Phobius"/>
    </source>
</evidence>
<evidence type="ECO:0000313" key="5">
    <source>
        <dbReference type="EMBL" id="GFH61161.1"/>
    </source>
</evidence>
<feature type="domain" description="Retrovirus-related Pol polyprotein from transposon TNT 1-94-like beta-barrel" evidence="4">
    <location>
        <begin position="184"/>
        <end position="266"/>
    </location>
</feature>
<evidence type="ECO:0008006" key="7">
    <source>
        <dbReference type="Google" id="ProtNLM"/>
    </source>
</evidence>
<keyword evidence="2" id="KW-0812">Transmembrane</keyword>
<dbReference type="PANTHER" id="PTHR11439">
    <property type="entry name" value="GAG-POL-RELATED RETROTRANSPOSON"/>
    <property type="match status" value="1"/>
</dbReference>
<dbReference type="SUPFAM" id="SSF53098">
    <property type="entry name" value="Ribonuclease H-like"/>
    <property type="match status" value="1"/>
</dbReference>
<keyword evidence="2" id="KW-1133">Transmembrane helix</keyword>
<evidence type="ECO:0000259" key="3">
    <source>
        <dbReference type="Pfam" id="PF07727"/>
    </source>
</evidence>
<keyword evidence="6" id="KW-1185">Reference proteome</keyword>
<feature type="compositionally biased region" description="Low complexity" evidence="1">
    <location>
        <begin position="694"/>
        <end position="710"/>
    </location>
</feature>
<proteinExistence type="predicted"/>
<dbReference type="InterPro" id="IPR012337">
    <property type="entry name" value="RNaseH-like_sf"/>
</dbReference>
<feature type="region of interest" description="Disordered" evidence="1">
    <location>
        <begin position="685"/>
        <end position="772"/>
    </location>
</feature>
<dbReference type="Pfam" id="PF07727">
    <property type="entry name" value="RVT_2"/>
    <property type="match status" value="1"/>
</dbReference>
<feature type="transmembrane region" description="Helical" evidence="2">
    <location>
        <begin position="12"/>
        <end position="33"/>
    </location>
</feature>
<dbReference type="CDD" id="cd09272">
    <property type="entry name" value="RNase_HI_RT_Ty1"/>
    <property type="match status" value="1"/>
</dbReference>
<dbReference type="Gene3D" id="3.30.420.10">
    <property type="entry name" value="Ribonuclease H-like superfamily/Ribonuclease H"/>
    <property type="match status" value="1"/>
</dbReference>